<comment type="caution">
    <text evidence="1">The sequence shown here is derived from an EMBL/GenBank/DDBJ whole genome shotgun (WGS) entry which is preliminary data.</text>
</comment>
<keyword evidence="2" id="KW-1185">Reference proteome</keyword>
<accession>A0A0C2N3S6</accession>
<evidence type="ECO:0000313" key="2">
    <source>
        <dbReference type="Proteomes" id="UP000031668"/>
    </source>
</evidence>
<reference evidence="1 2" key="1">
    <citation type="journal article" date="2014" name="Genome Biol. Evol.">
        <title>The genome of the myxosporean Thelohanellus kitauei shows adaptations to nutrient acquisition within its fish host.</title>
        <authorList>
            <person name="Yang Y."/>
            <person name="Xiong J."/>
            <person name="Zhou Z."/>
            <person name="Huo F."/>
            <person name="Miao W."/>
            <person name="Ran C."/>
            <person name="Liu Y."/>
            <person name="Zhang J."/>
            <person name="Feng J."/>
            <person name="Wang M."/>
            <person name="Wang M."/>
            <person name="Wang L."/>
            <person name="Yao B."/>
        </authorList>
    </citation>
    <scope>NUCLEOTIDE SEQUENCE [LARGE SCALE GENOMIC DNA]</scope>
    <source>
        <strain evidence="1">Wuqing</strain>
    </source>
</reference>
<evidence type="ECO:0000313" key="1">
    <source>
        <dbReference type="EMBL" id="KII68527.1"/>
    </source>
</evidence>
<protein>
    <submittedName>
        <fullName evidence="1">Uncharacterized protein</fullName>
    </submittedName>
</protein>
<organism evidence="1 2">
    <name type="scientific">Thelohanellus kitauei</name>
    <name type="common">Myxosporean</name>
    <dbReference type="NCBI Taxonomy" id="669202"/>
    <lineage>
        <taxon>Eukaryota</taxon>
        <taxon>Metazoa</taxon>
        <taxon>Cnidaria</taxon>
        <taxon>Myxozoa</taxon>
        <taxon>Myxosporea</taxon>
        <taxon>Bivalvulida</taxon>
        <taxon>Platysporina</taxon>
        <taxon>Myxobolidae</taxon>
        <taxon>Thelohanellus</taxon>
    </lineage>
</organism>
<proteinExistence type="predicted"/>
<dbReference type="Proteomes" id="UP000031668">
    <property type="component" value="Unassembled WGS sequence"/>
</dbReference>
<name>A0A0C2N3S6_THEKT</name>
<dbReference type="EMBL" id="JWZT01002833">
    <property type="protein sequence ID" value="KII68527.1"/>
    <property type="molecule type" value="Genomic_DNA"/>
</dbReference>
<gene>
    <name evidence="1" type="ORF">RF11_10924</name>
</gene>
<sequence length="100" mass="11005">MGLEKMMRLALMLQIKQNLLPLSVGKIPVSACFLRAKQNLRSLPADDQALPGVMSFHDIPIPNTTLTGEMHNAFSFAASHAELAYLCMKGGLNIFHILKL</sequence>
<dbReference type="AlphaFoldDB" id="A0A0C2N3S6"/>